<dbReference type="AlphaFoldDB" id="A0A6N2QZ32"/>
<dbReference type="InterPro" id="IPR003141">
    <property type="entry name" value="Pol/His_phosphatase_N"/>
</dbReference>
<keyword evidence="2" id="KW-0548">Nucleotidyltransferase</keyword>
<reference evidence="2" key="1">
    <citation type="submission" date="2019-11" db="EMBL/GenBank/DDBJ databases">
        <authorList>
            <person name="Feng L."/>
        </authorList>
    </citation>
    <scope>NUCLEOTIDE SEQUENCE</scope>
    <source>
        <strain evidence="2">AodontolyticusLFYP35</strain>
    </source>
</reference>
<keyword evidence="2" id="KW-0808">Transferase</keyword>
<gene>
    <name evidence="2" type="primary">dnaE2_1</name>
    <name evidence="2" type="ORF">AOLFYP35_00107</name>
</gene>
<dbReference type="SUPFAM" id="SSF89550">
    <property type="entry name" value="PHP domain-like"/>
    <property type="match status" value="1"/>
</dbReference>
<dbReference type="GO" id="GO:0035312">
    <property type="term" value="F:5'-3' DNA exonuclease activity"/>
    <property type="evidence" value="ECO:0007669"/>
    <property type="project" value="TreeGrafter"/>
</dbReference>
<dbReference type="Pfam" id="PF02811">
    <property type="entry name" value="PHP"/>
    <property type="match status" value="1"/>
</dbReference>
<evidence type="ECO:0000259" key="1">
    <source>
        <dbReference type="SMART" id="SM00481"/>
    </source>
</evidence>
<name>A0A6N2QZ32_9ACTO</name>
<dbReference type="GO" id="GO:0003887">
    <property type="term" value="F:DNA-directed DNA polymerase activity"/>
    <property type="evidence" value="ECO:0007669"/>
    <property type="project" value="UniProtKB-EC"/>
</dbReference>
<proteinExistence type="predicted"/>
<dbReference type="EC" id="2.7.7.7" evidence="2"/>
<dbReference type="InterPro" id="IPR004013">
    <property type="entry name" value="PHP_dom"/>
</dbReference>
<organism evidence="2">
    <name type="scientific">Schaalia odontolytica</name>
    <dbReference type="NCBI Taxonomy" id="1660"/>
    <lineage>
        <taxon>Bacteria</taxon>
        <taxon>Bacillati</taxon>
        <taxon>Actinomycetota</taxon>
        <taxon>Actinomycetes</taxon>
        <taxon>Actinomycetales</taxon>
        <taxon>Actinomycetaceae</taxon>
        <taxon>Schaalia</taxon>
    </lineage>
</organism>
<dbReference type="InterPro" id="IPR016195">
    <property type="entry name" value="Pol/histidinol_Pase-like"/>
</dbReference>
<dbReference type="EMBL" id="CACRSM010000001">
    <property type="protein sequence ID" value="VYS73883.1"/>
    <property type="molecule type" value="Genomic_DNA"/>
</dbReference>
<protein>
    <submittedName>
        <fullName evidence="2">Error-prone DNA polymerase</fullName>
        <ecNumber evidence="2">2.7.7.7</ecNumber>
    </submittedName>
</protein>
<dbReference type="Gene3D" id="3.20.20.140">
    <property type="entry name" value="Metal-dependent hydrolases"/>
    <property type="match status" value="1"/>
</dbReference>
<sequence>MVSLSLCGVLRGPYSKYMTRIDLHTHSAYSDGTDTPAELMEKARQAHLDVVGLTDHDTYAGWDEAAACVERTGVSLVRGVELSCAREGITVHLLGYLPDPSNEALLAVQRRATESRLTRAQKIVERLAEDYPITWRQVRALAPEGGPVGRPHIADALVEIGAFPDRSAVFTQTLHPSSKYYVMHWAPDPVDAVELVRAAGGVPVLAHPRARARQRLLPEEVIDMMKDAGLFGIERDHRDHTEEDRADVERIARRLKLEVFGSSDYHGLGKPNQLGENLTDQSVLNKLEEEAFLEVLHP</sequence>
<dbReference type="SMART" id="SM00481">
    <property type="entry name" value="POLIIIAc"/>
    <property type="match status" value="1"/>
</dbReference>
<dbReference type="Gene3D" id="1.10.150.650">
    <property type="match status" value="1"/>
</dbReference>
<dbReference type="PANTHER" id="PTHR42924">
    <property type="entry name" value="EXONUCLEASE"/>
    <property type="match status" value="1"/>
</dbReference>
<dbReference type="CDD" id="cd07438">
    <property type="entry name" value="PHP_HisPPase_AMP"/>
    <property type="match status" value="1"/>
</dbReference>
<dbReference type="InterPro" id="IPR052018">
    <property type="entry name" value="PHP_domain"/>
</dbReference>
<feature type="domain" description="Polymerase/histidinol phosphatase N-terminal" evidence="1">
    <location>
        <begin position="21"/>
        <end position="86"/>
    </location>
</feature>
<dbReference type="PANTHER" id="PTHR42924:SF3">
    <property type="entry name" value="POLYMERASE_HISTIDINOL PHOSPHATASE N-TERMINAL DOMAIN-CONTAINING PROTEIN"/>
    <property type="match status" value="1"/>
</dbReference>
<accession>A0A6N2QZ32</accession>
<dbReference type="GO" id="GO:0004534">
    <property type="term" value="F:5'-3' RNA exonuclease activity"/>
    <property type="evidence" value="ECO:0007669"/>
    <property type="project" value="TreeGrafter"/>
</dbReference>
<evidence type="ECO:0000313" key="2">
    <source>
        <dbReference type="EMBL" id="VYS73883.1"/>
    </source>
</evidence>